<dbReference type="OrthoDB" id="10259133at2759"/>
<evidence type="ECO:0000256" key="5">
    <source>
        <dbReference type="PIRNR" id="PIRNR005992"/>
    </source>
</evidence>
<evidence type="ECO:0000256" key="3">
    <source>
        <dbReference type="ARBA" id="ARBA00022927"/>
    </source>
</evidence>
<dbReference type="Gene3D" id="2.60.40.1170">
    <property type="entry name" value="Mu homology domain, subdomain B"/>
    <property type="match status" value="2"/>
</dbReference>
<dbReference type="PANTHER" id="PTHR10529">
    <property type="entry name" value="AP COMPLEX SUBUNIT MU"/>
    <property type="match status" value="1"/>
</dbReference>
<dbReference type="EMBL" id="LODT01000020">
    <property type="protein sequence ID" value="KYQ99642.1"/>
    <property type="molecule type" value="Genomic_DNA"/>
</dbReference>
<protein>
    <recommendedName>
        <fullName evidence="6">MHD domain-containing protein</fullName>
    </recommendedName>
</protein>
<dbReference type="FunFam" id="3.30.450.60:FF:000002">
    <property type="entry name" value="AP-2 complex subunit mu, putative"/>
    <property type="match status" value="1"/>
</dbReference>
<dbReference type="Gene3D" id="3.30.450.60">
    <property type="match status" value="1"/>
</dbReference>
<reference evidence="7 8" key="1">
    <citation type="submission" date="2015-12" db="EMBL/GenBank/DDBJ databases">
        <title>Dictyostelia acquired genes for synthesis and detection of signals that induce cell-type specialization by lateral gene transfer from prokaryotes.</title>
        <authorList>
            <person name="Gloeckner G."/>
            <person name="Schaap P."/>
        </authorList>
    </citation>
    <scope>NUCLEOTIDE SEQUENCE [LARGE SCALE GENOMIC DNA]</scope>
    <source>
        <strain evidence="7 8">TK</strain>
    </source>
</reference>
<keyword evidence="2 5" id="KW-0813">Transport</keyword>
<dbReference type="PROSITE" id="PS00991">
    <property type="entry name" value="CLAT_ADAPTOR_M_2"/>
    <property type="match status" value="1"/>
</dbReference>
<evidence type="ECO:0000256" key="4">
    <source>
        <dbReference type="ARBA" id="ARBA00023136"/>
    </source>
</evidence>
<dbReference type="InterPro" id="IPR001392">
    <property type="entry name" value="Clathrin_mu"/>
</dbReference>
<dbReference type="GO" id="GO:0006886">
    <property type="term" value="P:intracellular protein transport"/>
    <property type="evidence" value="ECO:0007669"/>
    <property type="project" value="UniProtKB-UniRule"/>
</dbReference>
<dbReference type="STRING" id="361077.A0A152A063"/>
<name>A0A152A063_TIELA</name>
<keyword evidence="8" id="KW-1185">Reference proteome</keyword>
<dbReference type="GO" id="GO:0030131">
    <property type="term" value="C:clathrin adaptor complex"/>
    <property type="evidence" value="ECO:0007669"/>
    <property type="project" value="UniProtKB-UniRule"/>
</dbReference>
<accession>A0A152A063</accession>
<dbReference type="Proteomes" id="UP000076078">
    <property type="component" value="Unassembled WGS sequence"/>
</dbReference>
<comment type="similarity">
    <text evidence="5">Belongs to the adaptor complexes medium subunit family.</text>
</comment>
<dbReference type="InterPro" id="IPR028565">
    <property type="entry name" value="MHD"/>
</dbReference>
<evidence type="ECO:0000256" key="2">
    <source>
        <dbReference type="ARBA" id="ARBA00022448"/>
    </source>
</evidence>
<dbReference type="PROSITE" id="PS51072">
    <property type="entry name" value="MHD"/>
    <property type="match status" value="1"/>
</dbReference>
<comment type="subcellular location">
    <subcellularLocation>
        <location evidence="1">Endomembrane system</location>
    </subcellularLocation>
</comment>
<sequence>MKKKKIKIFRDVIIYKEYRFDLNKEQCDIFFKYISSEKNDITPAFNIDGINYLFIKKRGMYFVLTTVQLVSPSFAFEFLNRVSTLIQDYTASLTEEAIRLNFTLIYELLDELLDFGFPQLTSTESLKPFVFTAPSETKIRDFTQKEESLIESIINATTKITIPGKSSIKPIHQPSQGQSQGNSTSINPATLIGNSLISITSKSKSVDQTNEIYVDVWEHLTVLYANNGSVLRNEINGVIQMKSYLKGNPLISLGLTEEFNSNTVDDFTFHECIRQGFQDGNTLNFQPPQGEFNLLRYRISNSNYSPFLINTHLDIQKNRLDLVVKLRSNFANKIQSNRILITIPVPKSTKSCTHSLDYGNGGGQLVEYHPADQNITWQIQRMRGSMETILRVRVHVDSSTPETLLKKEIGPVGLEFDIPNLSCSCIQIKFLRDLNSLIPPIRWIRYIAESKSYVSRV</sequence>
<organism evidence="7 8">
    <name type="scientific">Tieghemostelium lacteum</name>
    <name type="common">Slime mold</name>
    <name type="synonym">Dictyostelium lacteum</name>
    <dbReference type="NCBI Taxonomy" id="361077"/>
    <lineage>
        <taxon>Eukaryota</taxon>
        <taxon>Amoebozoa</taxon>
        <taxon>Evosea</taxon>
        <taxon>Eumycetozoa</taxon>
        <taxon>Dictyostelia</taxon>
        <taxon>Dictyosteliales</taxon>
        <taxon>Raperosteliaceae</taxon>
        <taxon>Tieghemostelium</taxon>
    </lineage>
</organism>
<dbReference type="InterPro" id="IPR018240">
    <property type="entry name" value="Clathrin_mu_CS"/>
</dbReference>
<gene>
    <name evidence="7" type="ORF">DLAC_03580</name>
</gene>
<dbReference type="AlphaFoldDB" id="A0A152A063"/>
<dbReference type="InterPro" id="IPR036168">
    <property type="entry name" value="AP2_Mu_C_sf"/>
</dbReference>
<keyword evidence="3 5" id="KW-0653">Protein transport</keyword>
<dbReference type="PIRSF" id="PIRSF005992">
    <property type="entry name" value="Clathrin_mu"/>
    <property type="match status" value="1"/>
</dbReference>
<proteinExistence type="inferred from homology"/>
<dbReference type="GO" id="GO:0016192">
    <property type="term" value="P:vesicle-mediated transport"/>
    <property type="evidence" value="ECO:0007669"/>
    <property type="project" value="InterPro"/>
</dbReference>
<evidence type="ECO:0000256" key="1">
    <source>
        <dbReference type="ARBA" id="ARBA00004308"/>
    </source>
</evidence>
<feature type="domain" description="MHD" evidence="6">
    <location>
        <begin position="209"/>
        <end position="456"/>
    </location>
</feature>
<dbReference type="Pfam" id="PF00928">
    <property type="entry name" value="Adap_comp_sub"/>
    <property type="match status" value="1"/>
</dbReference>
<evidence type="ECO:0000259" key="6">
    <source>
        <dbReference type="PROSITE" id="PS51072"/>
    </source>
</evidence>
<dbReference type="GO" id="GO:0012505">
    <property type="term" value="C:endomembrane system"/>
    <property type="evidence" value="ECO:0007669"/>
    <property type="project" value="UniProtKB-SubCell"/>
</dbReference>
<dbReference type="PRINTS" id="PR00314">
    <property type="entry name" value="CLATHRINADPT"/>
</dbReference>
<dbReference type="FunCoup" id="A0A152A063">
    <property type="interactions" value="60"/>
</dbReference>
<dbReference type="SUPFAM" id="SSF49447">
    <property type="entry name" value="Second domain of Mu2 adaptin subunit (ap50) of ap2 adaptor"/>
    <property type="match status" value="1"/>
</dbReference>
<dbReference type="InParanoid" id="A0A152A063"/>
<keyword evidence="4" id="KW-0472">Membrane</keyword>
<dbReference type="InterPro" id="IPR050431">
    <property type="entry name" value="Adaptor_comp_med_subunit"/>
</dbReference>
<evidence type="ECO:0000313" key="8">
    <source>
        <dbReference type="Proteomes" id="UP000076078"/>
    </source>
</evidence>
<dbReference type="SUPFAM" id="SSF64356">
    <property type="entry name" value="SNARE-like"/>
    <property type="match status" value="1"/>
</dbReference>
<dbReference type="GO" id="GO:0031201">
    <property type="term" value="C:SNARE complex"/>
    <property type="evidence" value="ECO:0007669"/>
    <property type="project" value="UniProtKB-ARBA"/>
</dbReference>
<comment type="caution">
    <text evidence="7">The sequence shown here is derived from an EMBL/GenBank/DDBJ whole genome shotgun (WGS) entry which is preliminary data.</text>
</comment>
<dbReference type="OMA" id="DYGYIQN"/>
<dbReference type="InterPro" id="IPR011012">
    <property type="entry name" value="Longin-like_dom_sf"/>
</dbReference>
<evidence type="ECO:0000313" key="7">
    <source>
        <dbReference type="EMBL" id="KYQ99642.1"/>
    </source>
</evidence>